<dbReference type="InterPro" id="IPR047272">
    <property type="entry name" value="S49_SppA_C"/>
</dbReference>
<dbReference type="CDD" id="cd07023">
    <property type="entry name" value="S49_Sppa_N_C"/>
    <property type="match status" value="1"/>
</dbReference>
<dbReference type="Gene3D" id="6.20.330.10">
    <property type="match status" value="1"/>
</dbReference>
<feature type="domain" description="Peptidase S49" evidence="5">
    <location>
        <begin position="102"/>
        <end position="242"/>
    </location>
</feature>
<keyword evidence="2" id="KW-0645">Protease</keyword>
<keyword evidence="4" id="KW-0720">Serine protease</keyword>
<dbReference type="PANTHER" id="PTHR42987">
    <property type="entry name" value="PEPTIDASE S49"/>
    <property type="match status" value="1"/>
</dbReference>
<dbReference type="Proteomes" id="UP001164020">
    <property type="component" value="Chromosome"/>
</dbReference>
<evidence type="ECO:0000259" key="5">
    <source>
        <dbReference type="Pfam" id="PF01343"/>
    </source>
</evidence>
<name>A0ABY7C2W1_9HYPH</name>
<dbReference type="InterPro" id="IPR029045">
    <property type="entry name" value="ClpP/crotonase-like_dom_sf"/>
</dbReference>
<sequence length="303" mass="32576">MPRESKKNLTEGIPLANPLKKFLPKRFRREGTTIPVVKLSGAIMASGSAFRQNLSIAAVAPLLEKAFAHKSAPAVAIVVNSPGGSPVQSRLIFKRIRDLAEEKNKKVLVFVEDVAASGGYMIACAGDEIIADPSSIVGSIGVVSGSFGFVEAIAKLGIERRVHTAGQNKATLDPFQPEKPEDVAHLKALQLEVHDTFIDLVKSRRGSKLAEDDRMFSGLFWSGKRGLDLGLVDALGDIRETLRLRYGENVKLEVISQGRSLFGRKPKGVSSASEGGFAAIGEGVAGRVFAEVEERAIWARFGI</sequence>
<dbReference type="SUPFAM" id="SSF52096">
    <property type="entry name" value="ClpP/crotonase"/>
    <property type="match status" value="1"/>
</dbReference>
<protein>
    <submittedName>
        <fullName evidence="6">S49 family peptidase</fullName>
    </submittedName>
</protein>
<keyword evidence="3" id="KW-0378">Hydrolase</keyword>
<evidence type="ECO:0000256" key="1">
    <source>
        <dbReference type="ARBA" id="ARBA00008683"/>
    </source>
</evidence>
<accession>A0ABY7C2W1</accession>
<comment type="similarity">
    <text evidence="1">Belongs to the peptidase S49 family.</text>
</comment>
<gene>
    <name evidence="6" type="ORF">OH818_09030</name>
</gene>
<evidence type="ECO:0000256" key="4">
    <source>
        <dbReference type="ARBA" id="ARBA00022825"/>
    </source>
</evidence>
<evidence type="ECO:0000256" key="3">
    <source>
        <dbReference type="ARBA" id="ARBA00022801"/>
    </source>
</evidence>
<reference evidence="6" key="1">
    <citation type="submission" date="2022-12" db="EMBL/GenBank/DDBJ databases">
        <title>Jiella pelagia sp. nov., isolated from phosphonate enriched culture of Northwest Pacific surface seawater.</title>
        <authorList>
            <person name="Shin D.Y."/>
            <person name="Hwang C.Y."/>
        </authorList>
    </citation>
    <scope>NUCLEOTIDE SEQUENCE</scope>
    <source>
        <strain evidence="6">HL-NP1</strain>
    </source>
</reference>
<evidence type="ECO:0000313" key="7">
    <source>
        <dbReference type="Proteomes" id="UP001164020"/>
    </source>
</evidence>
<keyword evidence="7" id="KW-1185">Reference proteome</keyword>
<proteinExistence type="inferred from homology"/>
<dbReference type="Pfam" id="PF01343">
    <property type="entry name" value="Peptidase_S49"/>
    <property type="match status" value="1"/>
</dbReference>
<dbReference type="EMBL" id="CP114029">
    <property type="protein sequence ID" value="WAP70224.1"/>
    <property type="molecule type" value="Genomic_DNA"/>
</dbReference>
<dbReference type="Gene3D" id="3.90.226.10">
    <property type="entry name" value="2-enoyl-CoA Hydratase, Chain A, domain 1"/>
    <property type="match status" value="1"/>
</dbReference>
<evidence type="ECO:0000256" key="2">
    <source>
        <dbReference type="ARBA" id="ARBA00022670"/>
    </source>
</evidence>
<dbReference type="RefSeq" id="WP_268882692.1">
    <property type="nucleotide sequence ID" value="NZ_CP114029.1"/>
</dbReference>
<evidence type="ECO:0000313" key="6">
    <source>
        <dbReference type="EMBL" id="WAP70224.1"/>
    </source>
</evidence>
<organism evidence="6 7">
    <name type="scientific">Jiella pelagia</name>
    <dbReference type="NCBI Taxonomy" id="2986949"/>
    <lineage>
        <taxon>Bacteria</taxon>
        <taxon>Pseudomonadati</taxon>
        <taxon>Pseudomonadota</taxon>
        <taxon>Alphaproteobacteria</taxon>
        <taxon>Hyphomicrobiales</taxon>
        <taxon>Aurantimonadaceae</taxon>
        <taxon>Jiella</taxon>
    </lineage>
</organism>
<dbReference type="InterPro" id="IPR002142">
    <property type="entry name" value="Peptidase_S49"/>
</dbReference>
<dbReference type="PANTHER" id="PTHR42987:SF8">
    <property type="entry name" value="PROTEINASE"/>
    <property type="match status" value="1"/>
</dbReference>